<dbReference type="OrthoDB" id="6129702at2759"/>
<dbReference type="SUPFAM" id="SSF54001">
    <property type="entry name" value="Cysteine proteinases"/>
    <property type="match status" value="1"/>
</dbReference>
<feature type="domain" description="RING-type" evidence="8">
    <location>
        <begin position="914"/>
        <end position="954"/>
    </location>
</feature>
<dbReference type="PROSITE" id="PS50089">
    <property type="entry name" value="ZF_RING_2"/>
    <property type="match status" value="1"/>
</dbReference>
<dbReference type="Gene3D" id="3.10.620.30">
    <property type="match status" value="1"/>
</dbReference>
<sequence length="965" mass="108531">MATADWENLLLWQPKHVVKAKKDYKSNHPLDLSFEVGDIIEVLGIENDDWWNGTITDTDTFGSFPCSFVEIIVDGNNDYADYEEQEEIEMVPKLPPRIKLNQRKFSTKSANSAVHQDYSDEDNVGFRKVKVIDKKEYNNDVEEAANHPTRKNGKNNSVNEKKIMEKFDPVSRCTVVYDKNFEAPLDLSEVDFEIVDDHARSAPKDVEKSIDRLSNYLTSEWTHPIYKLRCVFAWVAHNIAYDCDAFYGGGVRYNSAKDVLKHRRAVCAGYSELFDELASAANLDTWKVSGEAKGAGYQPGDEVKGTGGHAWNACRLDGEYFLIDCTWGAGVVSNLKFERKFNPFYFMASPLHLIYTHFPENSREQYLRPPIRFDEFVGLPFFKPEWFTSGFRMAKYHECVIEVENDLVEFEIEKLPADDERRPGGSLEWKGQKIEAFINYLGRVDDGKQMYRLQCSIPSSGNGIMTIFSFNKTSGIFACSYKIINHGSGSNYQPFVKIYPTPFQFSLISPIQPTLAYNQRTKFEVILFNQERLRDLPTISVHSHDFKKKRTLEPCGQINKQDKSVRLSAEVVLSVTGQWILSYSMNGENMFHFIATFECSDDEDENNARPSNYGSSTSSNSNSFGGISYENLHSLGEPTGQVLPVEGETSSSLPSSSSSIIFGDATSSNPRDTLFLHHLHPAPTTVINLVRSGSQSARTVINLDQERTSISGDGISNIHVASSRRIRNTTSNNNNSNGNDVGGGSMNNNTMVNSGGPIRNRSRNTISAFSNGPSINGNSDSRPSHQHSHYTSAFHPYQNSTDEVVIEFSTNNNSSRSEQQLRLQRNELLPENNELVYNNIIITTTLNREEFNPEVSSSENNSNNVSSSNNTNNDDNDVHIVSNPPPSIRNKFNNNKPPPEGHVTDLTESSIVICSECDEPLREGLWVLNCSHVVCTPCEKKLTEGKKKICPSCNSRVRKSTQLYV</sequence>
<dbReference type="InterPro" id="IPR036028">
    <property type="entry name" value="SH3-like_dom_sf"/>
</dbReference>
<dbReference type="InterPro" id="IPR001841">
    <property type="entry name" value="Znf_RING"/>
</dbReference>
<dbReference type="GO" id="GO:0005737">
    <property type="term" value="C:cytoplasm"/>
    <property type="evidence" value="ECO:0007669"/>
    <property type="project" value="TreeGrafter"/>
</dbReference>
<evidence type="ECO:0000259" key="8">
    <source>
        <dbReference type="PROSITE" id="PS50089"/>
    </source>
</evidence>
<keyword evidence="4" id="KW-0863">Zinc-finger</keyword>
<dbReference type="Gene3D" id="2.30.30.40">
    <property type="entry name" value="SH3 Domains"/>
    <property type="match status" value="1"/>
</dbReference>
<dbReference type="PANTHER" id="PTHR46333">
    <property type="entry name" value="CYTOKINESIS PROTEIN 3"/>
    <property type="match status" value="1"/>
</dbReference>
<evidence type="ECO:0000259" key="7">
    <source>
        <dbReference type="PROSITE" id="PS50002"/>
    </source>
</evidence>
<dbReference type="SMART" id="SM00460">
    <property type="entry name" value="TGc"/>
    <property type="match status" value="1"/>
</dbReference>
<dbReference type="Pfam" id="PF14634">
    <property type="entry name" value="zf-RING_5"/>
    <property type="match status" value="1"/>
</dbReference>
<dbReference type="InterPro" id="IPR038765">
    <property type="entry name" value="Papain-like_cys_pep_sf"/>
</dbReference>
<dbReference type="SUPFAM" id="SSF57850">
    <property type="entry name" value="RING/U-box"/>
    <property type="match status" value="1"/>
</dbReference>
<dbReference type="PROSITE" id="PS50002">
    <property type="entry name" value="SH3"/>
    <property type="match status" value="1"/>
</dbReference>
<dbReference type="Pfam" id="PF00018">
    <property type="entry name" value="SH3_1"/>
    <property type="match status" value="1"/>
</dbReference>
<dbReference type="EMBL" id="CAJVPL010000141">
    <property type="protein sequence ID" value="CAG8453757.1"/>
    <property type="molecule type" value="Genomic_DNA"/>
</dbReference>
<feature type="region of interest" description="Disordered" evidence="6">
    <location>
        <begin position="851"/>
        <end position="904"/>
    </location>
</feature>
<accession>A0A9N8VFQ2</accession>
<dbReference type="Gene3D" id="3.30.40.10">
    <property type="entry name" value="Zinc/RING finger domain, C3HC4 (zinc finger)"/>
    <property type="match status" value="1"/>
</dbReference>
<feature type="region of interest" description="Disordered" evidence="6">
    <location>
        <begin position="635"/>
        <end position="658"/>
    </location>
</feature>
<keyword evidence="4" id="KW-0862">Zinc</keyword>
<reference evidence="9" key="1">
    <citation type="submission" date="2021-06" db="EMBL/GenBank/DDBJ databases">
        <authorList>
            <person name="Kallberg Y."/>
            <person name="Tangrot J."/>
            <person name="Rosling A."/>
        </authorList>
    </citation>
    <scope>NUCLEOTIDE SEQUENCE</scope>
    <source>
        <strain evidence="9">MT106</strain>
    </source>
</reference>
<evidence type="ECO:0000256" key="5">
    <source>
        <dbReference type="PROSITE-ProRule" id="PRU00192"/>
    </source>
</evidence>
<feature type="compositionally biased region" description="Low complexity" evidence="6">
    <location>
        <begin position="728"/>
        <end position="739"/>
    </location>
</feature>
<dbReference type="InterPro" id="IPR052557">
    <property type="entry name" value="CAP/Cytokinesis_protein"/>
</dbReference>
<comment type="similarity">
    <text evidence="1">Belongs to the SH3RF family.</text>
</comment>
<name>A0A9N8VFQ2_9GLOM</name>
<evidence type="ECO:0000313" key="9">
    <source>
        <dbReference type="EMBL" id="CAG8453757.1"/>
    </source>
</evidence>
<dbReference type="InterPro" id="IPR001452">
    <property type="entry name" value="SH3_domain"/>
</dbReference>
<gene>
    <name evidence="9" type="ORF">AGERDE_LOCUS1880</name>
</gene>
<keyword evidence="3" id="KW-0832">Ubl conjugation</keyword>
<dbReference type="Proteomes" id="UP000789831">
    <property type="component" value="Unassembled WGS sequence"/>
</dbReference>
<evidence type="ECO:0000256" key="2">
    <source>
        <dbReference type="ARBA" id="ARBA00022443"/>
    </source>
</evidence>
<evidence type="ECO:0000256" key="3">
    <source>
        <dbReference type="ARBA" id="ARBA00022843"/>
    </source>
</evidence>
<feature type="domain" description="SH3" evidence="7">
    <location>
        <begin position="13"/>
        <end position="74"/>
    </location>
</feature>
<dbReference type="SMART" id="SM00326">
    <property type="entry name" value="SH3"/>
    <property type="match status" value="1"/>
</dbReference>
<keyword evidence="2 5" id="KW-0728">SH3 domain</keyword>
<evidence type="ECO:0000256" key="6">
    <source>
        <dbReference type="SAM" id="MobiDB-lite"/>
    </source>
</evidence>
<dbReference type="GO" id="GO:0008270">
    <property type="term" value="F:zinc ion binding"/>
    <property type="evidence" value="ECO:0007669"/>
    <property type="project" value="UniProtKB-KW"/>
</dbReference>
<protein>
    <submittedName>
        <fullName evidence="9">13627_t:CDS:1</fullName>
    </submittedName>
</protein>
<feature type="region of interest" description="Disordered" evidence="6">
    <location>
        <begin position="727"/>
        <end position="792"/>
    </location>
</feature>
<proteinExistence type="inferred from homology"/>
<feature type="compositionally biased region" description="Polar residues" evidence="6">
    <location>
        <begin position="763"/>
        <end position="781"/>
    </location>
</feature>
<evidence type="ECO:0000313" key="10">
    <source>
        <dbReference type="Proteomes" id="UP000789831"/>
    </source>
</evidence>
<dbReference type="InterPro" id="IPR002931">
    <property type="entry name" value="Transglutaminase-like"/>
</dbReference>
<dbReference type="SUPFAM" id="SSF50044">
    <property type="entry name" value="SH3-domain"/>
    <property type="match status" value="1"/>
</dbReference>
<keyword evidence="10" id="KW-1185">Reference proteome</keyword>
<evidence type="ECO:0000256" key="1">
    <source>
        <dbReference type="ARBA" id="ARBA00008649"/>
    </source>
</evidence>
<dbReference type="PANTHER" id="PTHR46333:SF2">
    <property type="entry name" value="CYTOKINESIS PROTEIN 3"/>
    <property type="match status" value="1"/>
</dbReference>
<evidence type="ECO:0000256" key="4">
    <source>
        <dbReference type="PROSITE-ProRule" id="PRU00175"/>
    </source>
</evidence>
<organism evidence="9 10">
    <name type="scientific">Ambispora gerdemannii</name>
    <dbReference type="NCBI Taxonomy" id="144530"/>
    <lineage>
        <taxon>Eukaryota</taxon>
        <taxon>Fungi</taxon>
        <taxon>Fungi incertae sedis</taxon>
        <taxon>Mucoromycota</taxon>
        <taxon>Glomeromycotina</taxon>
        <taxon>Glomeromycetes</taxon>
        <taxon>Archaeosporales</taxon>
        <taxon>Ambisporaceae</taxon>
        <taxon>Ambispora</taxon>
    </lineage>
</organism>
<feature type="compositionally biased region" description="Low complexity" evidence="6">
    <location>
        <begin position="855"/>
        <end position="873"/>
    </location>
</feature>
<dbReference type="InterPro" id="IPR013083">
    <property type="entry name" value="Znf_RING/FYVE/PHD"/>
</dbReference>
<keyword evidence="4" id="KW-0479">Metal-binding</keyword>
<dbReference type="Pfam" id="PF01841">
    <property type="entry name" value="Transglut_core"/>
    <property type="match status" value="1"/>
</dbReference>
<comment type="caution">
    <text evidence="9">The sequence shown here is derived from an EMBL/GenBank/DDBJ whole genome shotgun (WGS) entry which is preliminary data.</text>
</comment>
<dbReference type="AlphaFoldDB" id="A0A9N8VFQ2"/>
<dbReference type="CDD" id="cd00174">
    <property type="entry name" value="SH3"/>
    <property type="match status" value="1"/>
</dbReference>